<evidence type="ECO:0000313" key="7">
    <source>
        <dbReference type="Proteomes" id="UP000255334"/>
    </source>
</evidence>
<evidence type="ECO:0000256" key="3">
    <source>
        <dbReference type="RuleBase" id="RU003457"/>
    </source>
</evidence>
<dbReference type="CDD" id="cd02247">
    <property type="entry name" value="cupin_pirin_C"/>
    <property type="match status" value="1"/>
</dbReference>
<keyword evidence="2" id="KW-0408">Iron</keyword>
<feature type="binding site" evidence="2">
    <location>
        <position position="105"/>
    </location>
    <ligand>
        <name>Fe cation</name>
        <dbReference type="ChEBI" id="CHEBI:24875"/>
    </ligand>
</feature>
<keyword evidence="2" id="KW-0479">Metal-binding</keyword>
<dbReference type="PIRSF" id="PIRSF006232">
    <property type="entry name" value="Pirin"/>
    <property type="match status" value="1"/>
</dbReference>
<comment type="cofactor">
    <cofactor evidence="2">
        <name>Fe cation</name>
        <dbReference type="ChEBI" id="CHEBI:24875"/>
    </cofactor>
    <text evidence="2">Binds 1 Fe cation per subunit.</text>
</comment>
<evidence type="ECO:0000313" key="6">
    <source>
        <dbReference type="EMBL" id="RDS84148.1"/>
    </source>
</evidence>
<dbReference type="RefSeq" id="WP_115477949.1">
    <property type="nucleotide sequence ID" value="NZ_QRBF01000003.1"/>
</dbReference>
<dbReference type="Proteomes" id="UP000255334">
    <property type="component" value="Unassembled WGS sequence"/>
</dbReference>
<dbReference type="Pfam" id="PF02678">
    <property type="entry name" value="Pirin"/>
    <property type="match status" value="1"/>
</dbReference>
<dbReference type="AlphaFoldDB" id="A0A370X6Z9"/>
<feature type="binding site" evidence="2">
    <location>
        <position position="107"/>
    </location>
    <ligand>
        <name>Fe cation</name>
        <dbReference type="ChEBI" id="CHEBI:24875"/>
    </ligand>
</feature>
<comment type="caution">
    <text evidence="6">The sequence shown here is derived from an EMBL/GenBank/DDBJ whole genome shotgun (WGS) entry which is preliminary data.</text>
</comment>
<dbReference type="PANTHER" id="PTHR43594:SF1">
    <property type="entry name" value="QUERCETIN 2,3-DIOXYGENASE PA2418-RELATED"/>
    <property type="match status" value="1"/>
</dbReference>
<dbReference type="Pfam" id="PF05726">
    <property type="entry name" value="Pirin_C"/>
    <property type="match status" value="1"/>
</dbReference>
<dbReference type="InterPro" id="IPR011051">
    <property type="entry name" value="RmlC_Cupin_sf"/>
</dbReference>
<reference evidence="6 7" key="1">
    <citation type="submission" date="2018-07" db="EMBL/GenBank/DDBJ databases">
        <title>Dyella monticola sp. nov. and Dyella psychrodurans sp. nov. isolated from monsoon evergreen broad-leaved forest soil of Dinghu Mountain, China.</title>
        <authorList>
            <person name="Gao Z."/>
            <person name="Qiu L."/>
        </authorList>
    </citation>
    <scope>NUCLEOTIDE SEQUENCE [LARGE SCALE GENOMIC DNA]</scope>
    <source>
        <strain evidence="6 7">4MSK11</strain>
    </source>
</reference>
<evidence type="ECO:0000259" key="5">
    <source>
        <dbReference type="Pfam" id="PF05726"/>
    </source>
</evidence>
<dbReference type="CDD" id="cd02909">
    <property type="entry name" value="cupin_pirin_N"/>
    <property type="match status" value="1"/>
</dbReference>
<comment type="similarity">
    <text evidence="1 3">Belongs to the pirin family.</text>
</comment>
<evidence type="ECO:0000256" key="2">
    <source>
        <dbReference type="PIRSR" id="PIRSR006232-1"/>
    </source>
</evidence>
<dbReference type="SUPFAM" id="SSF51182">
    <property type="entry name" value="RmlC-like cupins"/>
    <property type="match status" value="1"/>
</dbReference>
<feature type="domain" description="Pirin C-terminal" evidence="5">
    <location>
        <begin position="182"/>
        <end position="284"/>
    </location>
</feature>
<sequence length="298" mass="32118">MKKVLGVYSAPRGHWVGDGFPVRSIFSYDSHGQHVSPFLLLDYAGPATFEPSGKPRGVGKHPHRGFETVTIVYQGELEHRDSTGAGGKIGPGDVQWMTAASGILHEEFHSSDFTRTGGVLEMVQLWVNLPAQDKLSAPGYQTLLNRDIPVLDLSEGAGHIRVIAGNYRGHRGPAQTFTPINVWDIRLHADRATRLDIPEGHTVALIVLHGAVQINGSATARDAQLVMLERQGTGVLLNAQADSTVLLLSGEPIAEPIVGRGPFVMNTIDEINQAIVDFNSGQFGQMPAQTSSTSTHPE</sequence>
<proteinExistence type="inferred from homology"/>
<evidence type="ECO:0000259" key="4">
    <source>
        <dbReference type="Pfam" id="PF02678"/>
    </source>
</evidence>
<protein>
    <submittedName>
        <fullName evidence="6">Pirin family protein</fullName>
    </submittedName>
</protein>
<dbReference type="InterPro" id="IPR014710">
    <property type="entry name" value="RmlC-like_jellyroll"/>
</dbReference>
<dbReference type="InterPro" id="IPR008778">
    <property type="entry name" value="Pirin_C_dom"/>
</dbReference>
<keyword evidence="7" id="KW-1185">Reference proteome</keyword>
<feature type="binding site" evidence="2">
    <location>
        <position position="61"/>
    </location>
    <ligand>
        <name>Fe cation</name>
        <dbReference type="ChEBI" id="CHEBI:24875"/>
    </ligand>
</feature>
<dbReference type="Gene3D" id="2.60.120.10">
    <property type="entry name" value="Jelly Rolls"/>
    <property type="match status" value="2"/>
</dbReference>
<dbReference type="InterPro" id="IPR003829">
    <property type="entry name" value="Pirin_N_dom"/>
</dbReference>
<dbReference type="PANTHER" id="PTHR43594">
    <property type="entry name" value="QUERCETIN 2,3-DIOXYGENASE"/>
    <property type="match status" value="1"/>
</dbReference>
<dbReference type="InterPro" id="IPR053186">
    <property type="entry name" value="QDO-related"/>
</dbReference>
<feature type="domain" description="Pirin N-terminal" evidence="4">
    <location>
        <begin position="21"/>
        <end position="127"/>
    </location>
</feature>
<evidence type="ECO:0000256" key="1">
    <source>
        <dbReference type="ARBA" id="ARBA00008416"/>
    </source>
</evidence>
<accession>A0A370X6Z9</accession>
<gene>
    <name evidence="6" type="ORF">DWU99_10355</name>
</gene>
<organism evidence="6 7">
    <name type="scientific">Dyella psychrodurans</name>
    <dbReference type="NCBI Taxonomy" id="1927960"/>
    <lineage>
        <taxon>Bacteria</taxon>
        <taxon>Pseudomonadati</taxon>
        <taxon>Pseudomonadota</taxon>
        <taxon>Gammaproteobacteria</taxon>
        <taxon>Lysobacterales</taxon>
        <taxon>Rhodanobacteraceae</taxon>
        <taxon>Dyella</taxon>
    </lineage>
</organism>
<name>A0A370X6Z9_9GAMM</name>
<dbReference type="OrthoDB" id="9780903at2"/>
<dbReference type="EMBL" id="QRBF01000003">
    <property type="protein sequence ID" value="RDS84148.1"/>
    <property type="molecule type" value="Genomic_DNA"/>
</dbReference>
<dbReference type="InterPro" id="IPR012093">
    <property type="entry name" value="Pirin"/>
</dbReference>
<dbReference type="GO" id="GO:0046872">
    <property type="term" value="F:metal ion binding"/>
    <property type="evidence" value="ECO:0007669"/>
    <property type="project" value="UniProtKB-KW"/>
</dbReference>
<feature type="binding site" evidence="2">
    <location>
        <position position="63"/>
    </location>
    <ligand>
        <name>Fe cation</name>
        <dbReference type="ChEBI" id="CHEBI:24875"/>
    </ligand>
</feature>